<keyword evidence="2" id="KW-1185">Reference proteome</keyword>
<organism evidence="1 2">
    <name type="scientific">Cymbomonas tetramitiformis</name>
    <dbReference type="NCBI Taxonomy" id="36881"/>
    <lineage>
        <taxon>Eukaryota</taxon>
        <taxon>Viridiplantae</taxon>
        <taxon>Chlorophyta</taxon>
        <taxon>Pyramimonadophyceae</taxon>
        <taxon>Pyramimonadales</taxon>
        <taxon>Pyramimonadaceae</taxon>
        <taxon>Cymbomonas</taxon>
    </lineage>
</organism>
<comment type="caution">
    <text evidence="1">The sequence shown here is derived from an EMBL/GenBank/DDBJ whole genome shotgun (WGS) entry which is preliminary data.</text>
</comment>
<reference evidence="1 2" key="1">
    <citation type="journal article" date="2015" name="Genome Biol. Evol.">
        <title>Comparative Genomics of a Bacterivorous Green Alga Reveals Evolutionary Causalities and Consequences of Phago-Mixotrophic Mode of Nutrition.</title>
        <authorList>
            <person name="Burns J.A."/>
            <person name="Paasch A."/>
            <person name="Narechania A."/>
            <person name="Kim E."/>
        </authorList>
    </citation>
    <scope>NUCLEOTIDE SEQUENCE [LARGE SCALE GENOMIC DNA]</scope>
    <source>
        <strain evidence="1 2">PLY_AMNH</strain>
    </source>
</reference>
<accession>A0AAE0H2K7</accession>
<proteinExistence type="predicted"/>
<evidence type="ECO:0000313" key="2">
    <source>
        <dbReference type="Proteomes" id="UP001190700"/>
    </source>
</evidence>
<evidence type="ECO:0000313" key="1">
    <source>
        <dbReference type="EMBL" id="KAK3287841.1"/>
    </source>
</evidence>
<dbReference type="EMBL" id="LGRX02000687">
    <property type="protein sequence ID" value="KAK3287841.1"/>
    <property type="molecule type" value="Genomic_DNA"/>
</dbReference>
<sequence>MLHTFLVVTRLGLNTRKESLNPDQELKRHFICPGQPSGTRAAGTKHSSTLKTWGVPDLPQVVKWEELVHLKLMTWHMKTALPRGRPLEDLKQRKKPVHLKKLAQHVKMAVPRGRPQEAPLFQRLPGGTRQRTHFLNLETFKRSQKSVFLI</sequence>
<gene>
    <name evidence="1" type="ORF">CYMTET_4669</name>
</gene>
<name>A0AAE0H2K7_9CHLO</name>
<protein>
    <submittedName>
        <fullName evidence="1">Uncharacterized protein</fullName>
    </submittedName>
</protein>
<dbReference type="Proteomes" id="UP001190700">
    <property type="component" value="Unassembled WGS sequence"/>
</dbReference>
<dbReference type="AlphaFoldDB" id="A0AAE0H2K7"/>